<dbReference type="InterPro" id="IPR016181">
    <property type="entry name" value="Acyl_CoA_acyltransferase"/>
</dbReference>
<evidence type="ECO:0000256" key="2">
    <source>
        <dbReference type="ARBA" id="ARBA00023315"/>
    </source>
</evidence>
<evidence type="ECO:0000313" key="4">
    <source>
        <dbReference type="EMBL" id="KAL0064542.1"/>
    </source>
</evidence>
<dbReference type="EMBL" id="JBBXMP010000060">
    <property type="protein sequence ID" value="KAL0064542.1"/>
    <property type="molecule type" value="Genomic_DNA"/>
</dbReference>
<keyword evidence="2" id="KW-0012">Acyltransferase</keyword>
<protein>
    <recommendedName>
        <fullName evidence="3">N-acetyltransferase domain-containing protein</fullName>
    </recommendedName>
</protein>
<evidence type="ECO:0000256" key="1">
    <source>
        <dbReference type="ARBA" id="ARBA00022679"/>
    </source>
</evidence>
<evidence type="ECO:0000259" key="3">
    <source>
        <dbReference type="PROSITE" id="PS51186"/>
    </source>
</evidence>
<name>A0ABR2ZW67_9AGAR</name>
<dbReference type="PANTHER" id="PTHR10908">
    <property type="entry name" value="SEROTONIN N-ACETYLTRANSFERASE"/>
    <property type="match status" value="1"/>
</dbReference>
<organism evidence="4 5">
    <name type="scientific">Marasmius tenuissimus</name>
    <dbReference type="NCBI Taxonomy" id="585030"/>
    <lineage>
        <taxon>Eukaryota</taxon>
        <taxon>Fungi</taxon>
        <taxon>Dikarya</taxon>
        <taxon>Basidiomycota</taxon>
        <taxon>Agaricomycotina</taxon>
        <taxon>Agaricomycetes</taxon>
        <taxon>Agaricomycetidae</taxon>
        <taxon>Agaricales</taxon>
        <taxon>Marasmiineae</taxon>
        <taxon>Marasmiaceae</taxon>
        <taxon>Marasmius</taxon>
    </lineage>
</organism>
<gene>
    <name evidence="4" type="ORF">AAF712_008487</name>
</gene>
<keyword evidence="5" id="KW-1185">Reference proteome</keyword>
<sequence>MTQAEGIFFDLVSSADLEDAIAIETASYPEDEAATLPSFEYRQSHAGDLFLGCFLPNARDGRRIIGYICSTLANGETLTHESMSKHVPGATSVCIHSVCVSFDHRRQGIALRLLKEYIARLEEARRTGSVSYERILLIAHEELIPLYRKAGFTFIGESEVAHGARPWYSMSYQL</sequence>
<accession>A0ABR2ZW67</accession>
<feature type="domain" description="N-acetyltransferase" evidence="3">
    <location>
        <begin position="7"/>
        <end position="174"/>
    </location>
</feature>
<dbReference type="InterPro" id="IPR051635">
    <property type="entry name" value="SNAT-like"/>
</dbReference>
<keyword evidence="1" id="KW-0808">Transferase</keyword>
<proteinExistence type="predicted"/>
<reference evidence="4 5" key="1">
    <citation type="submission" date="2024-05" db="EMBL/GenBank/DDBJ databases">
        <title>A draft genome resource for the thread blight pathogen Marasmius tenuissimus strain MS-2.</title>
        <authorList>
            <person name="Yulfo-Soto G.E."/>
            <person name="Baruah I.K."/>
            <person name="Amoako-Attah I."/>
            <person name="Bukari Y."/>
            <person name="Meinhardt L.W."/>
            <person name="Bailey B.A."/>
            <person name="Cohen S.P."/>
        </authorList>
    </citation>
    <scope>NUCLEOTIDE SEQUENCE [LARGE SCALE GENOMIC DNA]</scope>
    <source>
        <strain evidence="4 5">MS-2</strain>
    </source>
</reference>
<dbReference type="Proteomes" id="UP001437256">
    <property type="component" value="Unassembled WGS sequence"/>
</dbReference>
<dbReference type="Gene3D" id="3.40.630.30">
    <property type="match status" value="1"/>
</dbReference>
<comment type="caution">
    <text evidence="4">The sequence shown here is derived from an EMBL/GenBank/DDBJ whole genome shotgun (WGS) entry which is preliminary data.</text>
</comment>
<dbReference type="CDD" id="cd04301">
    <property type="entry name" value="NAT_SF"/>
    <property type="match status" value="1"/>
</dbReference>
<evidence type="ECO:0000313" key="5">
    <source>
        <dbReference type="Proteomes" id="UP001437256"/>
    </source>
</evidence>
<dbReference type="PANTHER" id="PTHR10908:SF0">
    <property type="entry name" value="SEROTONIN N-ACETYLTRANSFERASE"/>
    <property type="match status" value="1"/>
</dbReference>
<dbReference type="InterPro" id="IPR000182">
    <property type="entry name" value="GNAT_dom"/>
</dbReference>
<dbReference type="PROSITE" id="PS51186">
    <property type="entry name" value="GNAT"/>
    <property type="match status" value="1"/>
</dbReference>
<dbReference type="SUPFAM" id="SSF55729">
    <property type="entry name" value="Acyl-CoA N-acyltransferases (Nat)"/>
    <property type="match status" value="1"/>
</dbReference>
<dbReference type="Pfam" id="PF13673">
    <property type="entry name" value="Acetyltransf_10"/>
    <property type="match status" value="1"/>
</dbReference>